<name>A0A6J3KTH5_9HYME</name>
<dbReference type="Proteomes" id="UP000504631">
    <property type="component" value="Unplaced"/>
</dbReference>
<proteinExistence type="predicted"/>
<reference evidence="7" key="1">
    <citation type="submission" date="2025-08" db="UniProtKB">
        <authorList>
            <consortium name="RefSeq"/>
        </authorList>
    </citation>
    <scope>IDENTIFICATION</scope>
    <source>
        <tissue evidence="7">Muscle</tissue>
    </source>
</reference>
<dbReference type="SUPFAM" id="SSF57850">
    <property type="entry name" value="RING/U-box"/>
    <property type="match status" value="1"/>
</dbReference>
<keyword evidence="1 3" id="KW-0863">Zinc-finger</keyword>
<keyword evidence="6" id="KW-1185">Reference proteome</keyword>
<dbReference type="GO" id="GO:0008270">
    <property type="term" value="F:zinc ion binding"/>
    <property type="evidence" value="ECO:0007669"/>
    <property type="project" value="UniProtKB-KW"/>
</dbReference>
<feature type="coiled-coil region" evidence="4">
    <location>
        <begin position="85"/>
        <end position="164"/>
    </location>
</feature>
<dbReference type="Pfam" id="PF13639">
    <property type="entry name" value="zf-RING_2"/>
    <property type="match status" value="1"/>
</dbReference>
<dbReference type="AlphaFoldDB" id="A0A6J3KTH5"/>
<dbReference type="GO" id="GO:0031297">
    <property type="term" value="P:replication fork processing"/>
    <property type="evidence" value="ECO:0007669"/>
    <property type="project" value="TreeGrafter"/>
</dbReference>
<feature type="coiled-coil region" evidence="4">
    <location>
        <begin position="199"/>
        <end position="233"/>
    </location>
</feature>
<dbReference type="InterPro" id="IPR052639">
    <property type="entry name" value="TRAIP_ubiq-protein_ligase"/>
</dbReference>
<dbReference type="Gene3D" id="3.30.40.10">
    <property type="entry name" value="Zinc/RING finger domain, C3HC4 (zinc finger)"/>
    <property type="match status" value="1"/>
</dbReference>
<evidence type="ECO:0000256" key="4">
    <source>
        <dbReference type="SAM" id="Coils"/>
    </source>
</evidence>
<evidence type="ECO:0000313" key="6">
    <source>
        <dbReference type="Proteomes" id="UP000504631"/>
    </source>
</evidence>
<sequence length="422" mass="48892">MNIVCVICSDLLTPSDDVFHTPCGHIFHFICVTQWLERSKTCPQCREKTTSSKIHRLYFNFSNNDTIVEDKCSLQDKVDKLNFQLVLKEKDIKHYSEKIETLEKQNKELKKEVRKVESEISEKCNAIYALKEQIKLFKEQSLEAESRRKEIEQLRKKIEHYKNVQTILDGTTEAVDEMISRTTEPTTLITYISVMKREITVSQNKRRELRSKLKSVQQELTKVSMERNFLSDEHTKRKTLENEYLACLSEKMSLQNRLSELEKDMSSTQKPIKFYSKTKNLTEGNLGNDSREDKIECINNSINEKKDIGQKEKIESAITKNKTSSPYLPVKSGGVFALTQMSQRYTTSKLTSSILAKKPRLEQGISKNENSRITFDGFGGHSKYEEFPKPSAIKMKKVKDIPKVKKPKLDTDNPKIDYFLGN</sequence>
<dbReference type="GO" id="GO:0005634">
    <property type="term" value="C:nucleus"/>
    <property type="evidence" value="ECO:0007669"/>
    <property type="project" value="TreeGrafter"/>
</dbReference>
<gene>
    <name evidence="7" type="primary">LOC117236504</name>
</gene>
<evidence type="ECO:0000256" key="1">
    <source>
        <dbReference type="ARBA" id="ARBA00022771"/>
    </source>
</evidence>
<dbReference type="GeneID" id="117236504"/>
<dbReference type="PANTHER" id="PTHR46569:SF1">
    <property type="entry name" value="E3 UBIQUITIN-PROTEIN LIGASE RFWD3-RELATED"/>
    <property type="match status" value="1"/>
</dbReference>
<dbReference type="PANTHER" id="PTHR46569">
    <property type="entry name" value="E3 UBIQUITIN-PROTEIN LIGASE TRAIP"/>
    <property type="match status" value="1"/>
</dbReference>
<dbReference type="CTD" id="37083"/>
<keyword evidence="2" id="KW-0862">Zinc</keyword>
<evidence type="ECO:0000256" key="2">
    <source>
        <dbReference type="ARBA" id="ARBA00022833"/>
    </source>
</evidence>
<dbReference type="GO" id="GO:0090734">
    <property type="term" value="C:site of DNA damage"/>
    <property type="evidence" value="ECO:0007669"/>
    <property type="project" value="TreeGrafter"/>
</dbReference>
<evidence type="ECO:0000313" key="7">
    <source>
        <dbReference type="RefSeq" id="XP_033355406.1"/>
    </source>
</evidence>
<keyword evidence="4" id="KW-0175">Coiled coil</keyword>
<dbReference type="SMART" id="SM00184">
    <property type="entry name" value="RING"/>
    <property type="match status" value="1"/>
</dbReference>
<accession>A0A6J3KTH5</accession>
<organism evidence="6 7">
    <name type="scientific">Bombus vosnesenskii</name>
    <dbReference type="NCBI Taxonomy" id="207650"/>
    <lineage>
        <taxon>Eukaryota</taxon>
        <taxon>Metazoa</taxon>
        <taxon>Ecdysozoa</taxon>
        <taxon>Arthropoda</taxon>
        <taxon>Hexapoda</taxon>
        <taxon>Insecta</taxon>
        <taxon>Pterygota</taxon>
        <taxon>Neoptera</taxon>
        <taxon>Endopterygota</taxon>
        <taxon>Hymenoptera</taxon>
        <taxon>Apocrita</taxon>
        <taxon>Aculeata</taxon>
        <taxon>Apoidea</taxon>
        <taxon>Anthophila</taxon>
        <taxon>Apidae</taxon>
        <taxon>Bombus</taxon>
        <taxon>Pyrobombus</taxon>
    </lineage>
</organism>
<dbReference type="PROSITE" id="PS50089">
    <property type="entry name" value="ZF_RING_2"/>
    <property type="match status" value="1"/>
</dbReference>
<dbReference type="RefSeq" id="XP_033355406.1">
    <property type="nucleotide sequence ID" value="XM_033499515.1"/>
</dbReference>
<keyword evidence="1 3" id="KW-0479">Metal-binding</keyword>
<evidence type="ECO:0000256" key="3">
    <source>
        <dbReference type="PROSITE-ProRule" id="PRU00175"/>
    </source>
</evidence>
<protein>
    <submittedName>
        <fullName evidence="7">E3 ubiquitin-protein ligase TRAIP-like</fullName>
    </submittedName>
</protein>
<feature type="domain" description="RING-type" evidence="5">
    <location>
        <begin position="5"/>
        <end position="46"/>
    </location>
</feature>
<dbReference type="Gene3D" id="1.10.287.1490">
    <property type="match status" value="1"/>
</dbReference>
<dbReference type="InterPro" id="IPR001841">
    <property type="entry name" value="Znf_RING"/>
</dbReference>
<evidence type="ECO:0000259" key="5">
    <source>
        <dbReference type="PROSITE" id="PS50089"/>
    </source>
</evidence>
<dbReference type="GO" id="GO:0061630">
    <property type="term" value="F:ubiquitin protein ligase activity"/>
    <property type="evidence" value="ECO:0007669"/>
    <property type="project" value="TreeGrafter"/>
</dbReference>
<dbReference type="GO" id="GO:0016567">
    <property type="term" value="P:protein ubiquitination"/>
    <property type="evidence" value="ECO:0007669"/>
    <property type="project" value="TreeGrafter"/>
</dbReference>
<dbReference type="KEGG" id="bvk:117236504"/>
<dbReference type="InterPro" id="IPR013083">
    <property type="entry name" value="Znf_RING/FYVE/PHD"/>
</dbReference>